<dbReference type="InterPro" id="IPR046977">
    <property type="entry name" value="RsmC/RlmG"/>
</dbReference>
<dbReference type="RefSeq" id="WP_004599933.1">
    <property type="nucleotide sequence ID" value="NZ_HF541865.1"/>
</dbReference>
<dbReference type="GO" id="GO:0008757">
    <property type="term" value="F:S-adenosylmethionine-dependent methyltransferase activity"/>
    <property type="evidence" value="ECO:0007669"/>
    <property type="project" value="InterPro"/>
</dbReference>
<feature type="domain" description="Methyltransferase small" evidence="5">
    <location>
        <begin position="146"/>
        <end position="274"/>
    </location>
</feature>
<feature type="domain" description="DUF7782" evidence="7">
    <location>
        <begin position="385"/>
        <end position="503"/>
    </location>
</feature>
<organism evidence="8 11">
    <name type="scientific">Corynebacterium otitidis ATCC 51513</name>
    <dbReference type="NCBI Taxonomy" id="883169"/>
    <lineage>
        <taxon>Bacteria</taxon>
        <taxon>Bacillati</taxon>
        <taxon>Actinomycetota</taxon>
        <taxon>Actinomycetes</taxon>
        <taxon>Mycobacteriales</taxon>
        <taxon>Corynebacteriaceae</taxon>
        <taxon>Corynebacterium</taxon>
    </lineage>
</organism>
<evidence type="ECO:0000259" key="7">
    <source>
        <dbReference type="Pfam" id="PF25004"/>
    </source>
</evidence>
<dbReference type="InterPro" id="IPR007848">
    <property type="entry name" value="Small_mtfrase_dom"/>
</dbReference>
<dbReference type="SUPFAM" id="SSF53335">
    <property type="entry name" value="S-adenosyl-L-methionine-dependent methyltransferases"/>
    <property type="match status" value="1"/>
</dbReference>
<dbReference type="EMBL" id="AHAE01000002">
    <property type="protein sequence ID" value="EJZ83048.1"/>
    <property type="molecule type" value="Genomic_DNA"/>
</dbReference>
<dbReference type="OrthoDB" id="129465at2"/>
<evidence type="ECO:0000256" key="3">
    <source>
        <dbReference type="ARBA" id="ARBA00022603"/>
    </source>
</evidence>
<dbReference type="GO" id="GO:0006364">
    <property type="term" value="P:rRNA processing"/>
    <property type="evidence" value="ECO:0007669"/>
    <property type="project" value="UniProtKB-KW"/>
</dbReference>
<dbReference type="Proteomes" id="UP000006078">
    <property type="component" value="Unassembled WGS sequence"/>
</dbReference>
<dbReference type="GO" id="GO:0008170">
    <property type="term" value="F:N-methyltransferase activity"/>
    <property type="evidence" value="ECO:0007669"/>
    <property type="project" value="UniProtKB-ARBA"/>
</dbReference>
<dbReference type="EMBL" id="CAJZ01000060">
    <property type="protein sequence ID" value="CCI83180.1"/>
    <property type="molecule type" value="Genomic_DNA"/>
</dbReference>
<dbReference type="GO" id="GO:0032259">
    <property type="term" value="P:methylation"/>
    <property type="evidence" value="ECO:0007669"/>
    <property type="project" value="UniProtKB-KW"/>
</dbReference>
<dbReference type="HOGENOM" id="CLU_022532_1_0_11"/>
<keyword evidence="2" id="KW-0698">rRNA processing</keyword>
<keyword evidence="1" id="KW-0963">Cytoplasm</keyword>
<dbReference type="InterPro" id="IPR056684">
    <property type="entry name" value="DUF7782"/>
</dbReference>
<keyword evidence="3 8" id="KW-0489">Methyltransferase</keyword>
<proteinExistence type="predicted"/>
<evidence type="ECO:0000313" key="9">
    <source>
        <dbReference type="EMBL" id="EJZ83048.1"/>
    </source>
</evidence>
<dbReference type="InterPro" id="IPR002052">
    <property type="entry name" value="DNA_methylase_N6_adenine_CS"/>
</dbReference>
<dbReference type="STRING" id="29321.AAV33_08950"/>
<accession>I7KIW4</accession>
<evidence type="ECO:0000256" key="1">
    <source>
        <dbReference type="ARBA" id="ARBA00022490"/>
    </source>
</evidence>
<comment type="caution">
    <text evidence="8">The sequence shown here is derived from an EMBL/GenBank/DDBJ whole genome shotgun (WGS) entry which is preliminary data.</text>
</comment>
<dbReference type="PANTHER" id="PTHR47816:SF4">
    <property type="entry name" value="RIBOSOMAL RNA SMALL SUBUNIT METHYLTRANSFERASE C"/>
    <property type="match status" value="1"/>
</dbReference>
<reference evidence="9 10" key="2">
    <citation type="submission" date="2012-08" db="EMBL/GenBank/DDBJ databases">
        <title>The Genome Sequence of Turicella otitidis ATCC 51513.</title>
        <authorList>
            <consortium name="The Broad Institute Genome Sequencing Platform"/>
            <person name="Earl A."/>
            <person name="Ward D."/>
            <person name="Feldgarden M."/>
            <person name="Gevers D."/>
            <person name="Huys G."/>
            <person name="Walker B."/>
            <person name="Young S.K."/>
            <person name="Zeng Q."/>
            <person name="Gargeya S."/>
            <person name="Fitzgerald M."/>
            <person name="Haas B."/>
            <person name="Abouelleil A."/>
            <person name="Alvarado L."/>
            <person name="Arachchi H.M."/>
            <person name="Berlin A.M."/>
            <person name="Chapman S.B."/>
            <person name="Goldberg J."/>
            <person name="Griggs A."/>
            <person name="Gujja S."/>
            <person name="Hansen M."/>
            <person name="Howarth C."/>
            <person name="Imamovic A."/>
            <person name="Larimer J."/>
            <person name="McCowen C."/>
            <person name="Montmayeur A."/>
            <person name="Murphy C."/>
            <person name="Neiman D."/>
            <person name="Pearson M."/>
            <person name="Priest M."/>
            <person name="Roberts A."/>
            <person name="Saif S."/>
            <person name="Shea T."/>
            <person name="Sisk P."/>
            <person name="Sykes S."/>
            <person name="Wortman J."/>
            <person name="Nusbaum C."/>
            <person name="Birren B."/>
        </authorList>
    </citation>
    <scope>NUCLEOTIDE SEQUENCE [LARGE SCALE GENOMIC DNA]</scope>
    <source>
        <strain evidence="9 10">ATCC 51513</strain>
    </source>
</reference>
<evidence type="ECO:0000256" key="4">
    <source>
        <dbReference type="ARBA" id="ARBA00022679"/>
    </source>
</evidence>
<keyword evidence="10" id="KW-1185">Reference proteome</keyword>
<evidence type="ECO:0000313" key="8">
    <source>
        <dbReference type="EMBL" id="CCI83180.1"/>
    </source>
</evidence>
<dbReference type="AlphaFoldDB" id="I7KIW4"/>
<gene>
    <name evidence="8" type="ORF">BN46_0432</name>
    <name evidence="9" type="ORF">HMPREF9719_00043</name>
</gene>
<evidence type="ECO:0000259" key="5">
    <source>
        <dbReference type="Pfam" id="PF05175"/>
    </source>
</evidence>
<reference evidence="8 11" key="1">
    <citation type="journal article" date="2012" name="J. Bacteriol.">
        <title>Draft Genome Sequence of Turicella otitidis ATCC 51513, Isolated from Middle Ear Fluid from a Child with Otitis Media.</title>
        <authorList>
            <person name="Brinkrolf K."/>
            <person name="Schneider J."/>
            <person name="Knecht M."/>
            <person name="Ruckert C."/>
            <person name="Tauch A."/>
        </authorList>
    </citation>
    <scope>NUCLEOTIDE SEQUENCE [LARGE SCALE GENOMIC DNA]</scope>
    <source>
        <strain evidence="8 11">ATCC 51513</strain>
    </source>
</reference>
<evidence type="ECO:0000256" key="2">
    <source>
        <dbReference type="ARBA" id="ARBA00022552"/>
    </source>
</evidence>
<evidence type="ECO:0000259" key="6">
    <source>
        <dbReference type="Pfam" id="PF23186"/>
    </source>
</evidence>
<feature type="domain" description="DUF7059" evidence="6">
    <location>
        <begin position="22"/>
        <end position="104"/>
    </location>
</feature>
<dbReference type="CDD" id="cd02440">
    <property type="entry name" value="AdoMet_MTases"/>
    <property type="match status" value="1"/>
</dbReference>
<sequence length="520" mass="54108">MREALPGLYQAAPALVGALDEAGLDSDGLGELLGGGAGAALLRGEPAPVRRALRDAEPAAAELVSLVFLHDALPRPEVEDLIGGEVLAALESDGLAEALPGGRVRLLLDARAHELGGALRWVLSDADAAFLDRPAGREHVLGVGQASLSLAGSVPGSPAGRVLDLGAGSGVQALAQAAVAESVVATDVAERCLGFAAATLKANGVGNVELRLGSWFEPVAGERFDRIVANPPFVVGPPEVGHVYRDSGEGLDAATRIVAEGAPKHLSPGGSAHVIGSWAHVKGEPWQARVASWLPARGVAAWVLERDAVDPAAYVSTWLKDENVDPRSAEGERRSSAWLDYLDGQRVEAIGMGFIALKDIGDHASEVVAEELTQPLSGRLGDEVEEHFGRAAWLREHTAEGLLSSRFRLRSGLAKEDVALADEEAGQGFARAALRLTRTDGPRFSHEVDEELAAILAGLHPQGLSLGETASLYCAARGLDEGQVLGRLPGLIEGLVRHGLVLPAGLGGGAEAGERDENDR</sequence>
<evidence type="ECO:0000313" key="11">
    <source>
        <dbReference type="Proteomes" id="UP000011016"/>
    </source>
</evidence>
<dbReference type="Gene3D" id="3.40.50.150">
    <property type="entry name" value="Vaccinia Virus protein VP39"/>
    <property type="match status" value="1"/>
</dbReference>
<protein>
    <submittedName>
        <fullName evidence="8">Methyltransferase</fullName>
    </submittedName>
</protein>
<dbReference type="InterPro" id="IPR055487">
    <property type="entry name" value="DUF7059"/>
</dbReference>
<dbReference type="Pfam" id="PF05175">
    <property type="entry name" value="MTS"/>
    <property type="match status" value="1"/>
</dbReference>
<dbReference type="PROSITE" id="PS00092">
    <property type="entry name" value="N6_MTASE"/>
    <property type="match status" value="1"/>
</dbReference>
<keyword evidence="4 8" id="KW-0808">Transferase</keyword>
<dbReference type="InterPro" id="IPR029063">
    <property type="entry name" value="SAM-dependent_MTases_sf"/>
</dbReference>
<dbReference type="PANTHER" id="PTHR47816">
    <property type="entry name" value="RIBOSOMAL RNA SMALL SUBUNIT METHYLTRANSFERASE C"/>
    <property type="match status" value="1"/>
</dbReference>
<dbReference type="Pfam" id="PF25004">
    <property type="entry name" value="DUF7782"/>
    <property type="match status" value="1"/>
</dbReference>
<name>I7KIW4_9CORY</name>
<evidence type="ECO:0000313" key="10">
    <source>
        <dbReference type="Proteomes" id="UP000006078"/>
    </source>
</evidence>
<dbReference type="GO" id="GO:0003676">
    <property type="term" value="F:nucleic acid binding"/>
    <property type="evidence" value="ECO:0007669"/>
    <property type="project" value="InterPro"/>
</dbReference>
<dbReference type="Pfam" id="PF23186">
    <property type="entry name" value="DUF7059"/>
    <property type="match status" value="1"/>
</dbReference>
<dbReference type="PATRIC" id="fig|883169.3.peg.42"/>
<dbReference type="Proteomes" id="UP000011016">
    <property type="component" value="Unassembled WGS sequence"/>
</dbReference>
<dbReference type="eggNOG" id="COG2890">
    <property type="taxonomic scope" value="Bacteria"/>
</dbReference>